<dbReference type="PATRIC" id="fig|447.4.peg.2491"/>
<evidence type="ECO:0000313" key="3">
    <source>
        <dbReference type="Proteomes" id="UP000054695"/>
    </source>
</evidence>
<gene>
    <name evidence="2" type="ORF">Lboz_2351</name>
</gene>
<dbReference type="Gene3D" id="3.20.80.10">
    <property type="entry name" value="Regulatory factor, effector binding domain"/>
    <property type="match status" value="1"/>
</dbReference>
<dbReference type="Proteomes" id="UP000054695">
    <property type="component" value="Unassembled WGS sequence"/>
</dbReference>
<dbReference type="PANTHER" id="PTHR36444:SF2">
    <property type="entry name" value="TRANSCRIPTIONAL REGULATOR PROTEIN YOBU-RELATED"/>
    <property type="match status" value="1"/>
</dbReference>
<keyword evidence="3" id="KW-1185">Reference proteome</keyword>
<dbReference type="InterPro" id="IPR010499">
    <property type="entry name" value="AraC_E-bd"/>
</dbReference>
<dbReference type="Pfam" id="PF14526">
    <property type="entry name" value="Cass2"/>
    <property type="match status" value="1"/>
</dbReference>
<dbReference type="InterPro" id="IPR053182">
    <property type="entry name" value="YobU-like_regulator"/>
</dbReference>
<dbReference type="AlphaFoldDB" id="A0A0W0RRK8"/>
<dbReference type="SMART" id="SM00871">
    <property type="entry name" value="AraC_E_bind"/>
    <property type="match status" value="1"/>
</dbReference>
<accession>A0A0W0RRK8</accession>
<protein>
    <submittedName>
        <fullName evidence="2">Transcription activator</fullName>
    </submittedName>
</protein>
<dbReference type="EMBL" id="LNXU01000019">
    <property type="protein sequence ID" value="KTC73705.1"/>
    <property type="molecule type" value="Genomic_DNA"/>
</dbReference>
<name>A0A0W0RRK8_LEGBO</name>
<organism evidence="2 3">
    <name type="scientific">Legionella bozemanae</name>
    <name type="common">Fluoribacter bozemanae</name>
    <dbReference type="NCBI Taxonomy" id="447"/>
    <lineage>
        <taxon>Bacteria</taxon>
        <taxon>Pseudomonadati</taxon>
        <taxon>Pseudomonadota</taxon>
        <taxon>Gammaproteobacteria</taxon>
        <taxon>Legionellales</taxon>
        <taxon>Legionellaceae</taxon>
        <taxon>Legionella</taxon>
    </lineage>
</organism>
<sequence length="155" mass="17844">MRKITPELIKVEAFSVVGLRERTKNIDEFNPQTARLPALWERFHTSQIATQKPNSLIYGVYSDYESDDKGFYTVTSGIEVNDSKTISYGDSVNIKKGNYLIFKNTGPMPKTIIETWQAIWHFFDTQTNISRAYETDFEVYMGQEQCAIYIGVNMS</sequence>
<dbReference type="PANTHER" id="PTHR36444">
    <property type="entry name" value="TRANSCRIPTIONAL REGULATOR PROTEIN YOBU-RELATED"/>
    <property type="match status" value="1"/>
</dbReference>
<comment type="caution">
    <text evidence="2">The sequence shown here is derived from an EMBL/GenBank/DDBJ whole genome shotgun (WGS) entry which is preliminary data.</text>
</comment>
<evidence type="ECO:0000313" key="2">
    <source>
        <dbReference type="EMBL" id="KTC73705.1"/>
    </source>
</evidence>
<evidence type="ECO:0000259" key="1">
    <source>
        <dbReference type="SMART" id="SM00871"/>
    </source>
</evidence>
<dbReference type="InterPro" id="IPR029441">
    <property type="entry name" value="Cass2"/>
</dbReference>
<proteinExistence type="predicted"/>
<dbReference type="InterPro" id="IPR011256">
    <property type="entry name" value="Reg_factor_effector_dom_sf"/>
</dbReference>
<dbReference type="STRING" id="447.Lboz_2351"/>
<reference evidence="2 3" key="1">
    <citation type="submission" date="2015-11" db="EMBL/GenBank/DDBJ databases">
        <title>Genomic analysis of 38 Legionella species identifies large and diverse effector repertoires.</title>
        <authorList>
            <person name="Burstein D."/>
            <person name="Amaro F."/>
            <person name="Zusman T."/>
            <person name="Lifshitz Z."/>
            <person name="Cohen O."/>
            <person name="Gilbert J.A."/>
            <person name="Pupko T."/>
            <person name="Shuman H.A."/>
            <person name="Segal G."/>
        </authorList>
    </citation>
    <scope>NUCLEOTIDE SEQUENCE [LARGE SCALE GENOMIC DNA]</scope>
    <source>
        <strain evidence="2 3">WIGA</strain>
    </source>
</reference>
<feature type="domain" description="AraC effector-binding" evidence="1">
    <location>
        <begin position="4"/>
        <end position="153"/>
    </location>
</feature>
<dbReference type="SUPFAM" id="SSF55136">
    <property type="entry name" value="Probable bacterial effector-binding domain"/>
    <property type="match status" value="1"/>
</dbReference>